<comment type="caution">
    <text evidence="4">The sequence shown here is derived from an EMBL/GenBank/DDBJ whole genome shotgun (WGS) entry which is preliminary data.</text>
</comment>
<protein>
    <submittedName>
        <fullName evidence="4">Uncharacterized protein</fullName>
    </submittedName>
</protein>
<evidence type="ECO:0000256" key="1">
    <source>
        <dbReference type="SAM" id="MobiDB-lite"/>
    </source>
</evidence>
<dbReference type="GO" id="GO:0003677">
    <property type="term" value="F:DNA binding"/>
    <property type="evidence" value="ECO:0007669"/>
    <property type="project" value="TreeGrafter"/>
</dbReference>
<evidence type="ECO:0000259" key="2">
    <source>
        <dbReference type="Pfam" id="PF03184"/>
    </source>
</evidence>
<dbReference type="PANTHER" id="PTHR19303">
    <property type="entry name" value="TRANSPOSON"/>
    <property type="match status" value="1"/>
</dbReference>
<feature type="region of interest" description="Disordered" evidence="1">
    <location>
        <begin position="655"/>
        <end position="867"/>
    </location>
</feature>
<proteinExistence type="predicted"/>
<name>A0AAE1QJ73_9EUCA</name>
<feature type="compositionally biased region" description="Low complexity" evidence="1">
    <location>
        <begin position="710"/>
        <end position="843"/>
    </location>
</feature>
<accession>A0AAE1QJ73</accession>
<evidence type="ECO:0000313" key="4">
    <source>
        <dbReference type="EMBL" id="KAK4326142.1"/>
    </source>
</evidence>
<dbReference type="Gene3D" id="3.30.420.10">
    <property type="entry name" value="Ribonuclease H-like superfamily/Ribonuclease H"/>
    <property type="match status" value="1"/>
</dbReference>
<dbReference type="InterPro" id="IPR050863">
    <property type="entry name" value="CenT-Element_Derived"/>
</dbReference>
<dbReference type="InterPro" id="IPR036397">
    <property type="entry name" value="RNaseH_sf"/>
</dbReference>
<dbReference type="Pfam" id="PF08385">
    <property type="entry name" value="DHC_N1"/>
    <property type="match status" value="1"/>
</dbReference>
<dbReference type="Pfam" id="PF03184">
    <property type="entry name" value="DDE_1"/>
    <property type="match status" value="1"/>
</dbReference>
<reference evidence="4" key="1">
    <citation type="submission" date="2023-11" db="EMBL/GenBank/DDBJ databases">
        <title>Genome assemblies of two species of porcelain crab, Petrolisthes cinctipes and Petrolisthes manimaculis (Anomura: Porcellanidae).</title>
        <authorList>
            <person name="Angst P."/>
        </authorList>
    </citation>
    <scope>NUCLEOTIDE SEQUENCE</scope>
    <source>
        <strain evidence="4">PB745_02</strain>
        <tissue evidence="4">Gill</tissue>
    </source>
</reference>
<feature type="domain" description="DDE-1" evidence="2">
    <location>
        <begin position="470"/>
        <end position="624"/>
    </location>
</feature>
<dbReference type="InterPro" id="IPR013594">
    <property type="entry name" value="Dynein_heavy_tail"/>
</dbReference>
<evidence type="ECO:0000259" key="3">
    <source>
        <dbReference type="Pfam" id="PF08385"/>
    </source>
</evidence>
<dbReference type="AlphaFoldDB" id="A0AAE1QJ73"/>
<evidence type="ECO:0000313" key="5">
    <source>
        <dbReference type="Proteomes" id="UP001292094"/>
    </source>
</evidence>
<dbReference type="InterPro" id="IPR004875">
    <property type="entry name" value="DDE_SF_endonuclease_dom"/>
</dbReference>
<feature type="domain" description="Dynein heavy chain tail" evidence="3">
    <location>
        <begin position="2"/>
        <end position="208"/>
    </location>
</feature>
<dbReference type="GO" id="GO:0005634">
    <property type="term" value="C:nucleus"/>
    <property type="evidence" value="ECO:0007669"/>
    <property type="project" value="TreeGrafter"/>
</dbReference>
<dbReference type="Proteomes" id="UP001292094">
    <property type="component" value="Unassembled WGS sequence"/>
</dbReference>
<feature type="region of interest" description="Disordered" evidence="1">
    <location>
        <begin position="892"/>
        <end position="926"/>
    </location>
</feature>
<organism evidence="4 5">
    <name type="scientific">Petrolisthes manimaculis</name>
    <dbReference type="NCBI Taxonomy" id="1843537"/>
    <lineage>
        <taxon>Eukaryota</taxon>
        <taxon>Metazoa</taxon>
        <taxon>Ecdysozoa</taxon>
        <taxon>Arthropoda</taxon>
        <taxon>Crustacea</taxon>
        <taxon>Multicrustacea</taxon>
        <taxon>Malacostraca</taxon>
        <taxon>Eumalacostraca</taxon>
        <taxon>Eucarida</taxon>
        <taxon>Decapoda</taxon>
        <taxon>Pleocyemata</taxon>
        <taxon>Anomura</taxon>
        <taxon>Galatheoidea</taxon>
        <taxon>Porcellanidae</taxon>
        <taxon>Petrolisthes</taxon>
    </lineage>
</organism>
<keyword evidence="5" id="KW-1185">Reference proteome</keyword>
<dbReference type="PANTHER" id="PTHR19303:SF74">
    <property type="entry name" value="POGO TRANSPOSABLE ELEMENT WITH KRAB DOMAIN"/>
    <property type="match status" value="1"/>
</dbReference>
<dbReference type="EMBL" id="JAWZYT010000242">
    <property type="protein sequence ID" value="KAK4326142.1"/>
    <property type="molecule type" value="Genomic_DNA"/>
</dbReference>
<sequence>MMSNILEVTESAYYPAFVKMCSDVSMAVKEAQDIMVHLTPLKAPLEALEAGEFQDAPPLIPPLIHCICLLWARCPAYRKPDRIVTLFKEITNLLISMGRNFIGTVGFQAETSEPLLKINTCVSVLKLFRETFEEHRGKVDSYFKAGELVRRWEFHPTHAFSRMQQFLDRLANIKEIFDVAKEFLKIEKVEFGGPKGKVLGANISAVYSANAAPPQTDSMATTAAHQSRIYLHQNTTNSTTTTMPRQRQRTSNKQMDRTDLEKAFNHRVKTQCSHKEAAEKFGVKKTTLVDAFNRSKKESDGVTYVPVPGKVNMVFTPEQEGLIVKYTIQAAQMFYGLPRIEVRRMVYNYAHACKSKSIPEAWERNRMATTDWYYSFMERHPDLVLKAPEGMSIARIVAFNKVNVETFFKAYTLALEKYQFTPDRIFNLDESSLSTVMKPCKVVCARGKPVATQVTRERGETMTFVGIISAAGQAVPPVFIIPRARWNPTFMRNTSFGSKGILHPSGWMNGDCFVQTLQHLHERSCSSDENKILLIMDNAECHMNINVVEFAIRHGIVIVTLPPHTTDKLQPLDVSVFGPFKTFLRALLNDHALMHPNEHITVHQLPEFACDAWTKAANPVNILSGYRATGIWPVNRLIFPDEAFVGAQVTERPAPPEDFVVEVGPPSSDGANSSDGEDQPPASQVIDLPDLSPTLEDDPDDPTGTAWPDPGTAAPGPSTATPGSSTATPGPSTATPGPNTATPGPSTATPGPSTATPGPSTATPGSSTATPGSSTATPGPSTATPGPSTATPGPSTATPGSSTATPGPSTATPGPSTATPGPSTATPGSSTTTPGSSTRSTPPSITPEAVRPFPKAANQRPYGKGKKRLRACILTENEEAIVDLRVKAAKKQKLEEKKKAVAGKKSGVPRKKKPAPVPESSEEDDVRVVLDDSSEYSDDSEFTASSYPFLDKEPEAGDFVLVRLALEEGRGVGTSVCYVAHVLDTLEGSRLNLSFLRMKSAILRNTFTFPNIPDESEVEAGHCLGVVKVSKGATKRQADLIKVFPPLVPFNMHY</sequence>
<gene>
    <name evidence="4" type="ORF">Pmani_003307</name>
</gene>